<protein>
    <submittedName>
        <fullName evidence="1">Uncharacterized protein</fullName>
    </submittedName>
</protein>
<accession>A0A9W5F257</accession>
<dbReference type="AlphaFoldDB" id="A0A9W5F257"/>
<gene>
    <name evidence="1" type="ORF">AGR2A_Cc100201</name>
</gene>
<dbReference type="RefSeq" id="WP_080822525.1">
    <property type="nucleotide sequence ID" value="NZ_LT009718.1"/>
</dbReference>
<sequence>MIIVVFDSWRPYPRNFDVFITHEGKALEQLAAFCEDDGIIQVILERGPVEFPSYAQVDALGKLMREHGINQKNFMAFYMQGEVMF</sequence>
<reference evidence="1 2" key="1">
    <citation type="submission" date="2016-01" db="EMBL/GenBank/DDBJ databases">
        <authorList>
            <person name="Regsiter A."/>
            <person name="william w."/>
        </authorList>
    </citation>
    <scope>NUCLEOTIDE SEQUENCE [LARGE SCALE GENOMIC DNA]</scope>
    <source>
        <strain evidence="1 2">CFBP 5494</strain>
    </source>
</reference>
<dbReference type="Proteomes" id="UP000191933">
    <property type="component" value="Unassembled WGS sequence"/>
</dbReference>
<dbReference type="EMBL" id="FBVY01000002">
    <property type="protein sequence ID" value="CUW85602.1"/>
    <property type="molecule type" value="Genomic_DNA"/>
</dbReference>
<evidence type="ECO:0000313" key="1">
    <source>
        <dbReference type="EMBL" id="CUW85602.1"/>
    </source>
</evidence>
<organism evidence="1 2">
    <name type="scientific">Agrobacterium genomosp. 2 str. CFBP 5494</name>
    <dbReference type="NCBI Taxonomy" id="1183436"/>
    <lineage>
        <taxon>Bacteria</taxon>
        <taxon>Pseudomonadati</taxon>
        <taxon>Pseudomonadota</taxon>
        <taxon>Alphaproteobacteria</taxon>
        <taxon>Hyphomicrobiales</taxon>
        <taxon>Rhizobiaceae</taxon>
        <taxon>Rhizobium/Agrobacterium group</taxon>
        <taxon>Agrobacterium</taxon>
        <taxon>Agrobacterium tumefaciens complex</taxon>
    </lineage>
</organism>
<keyword evidence="2" id="KW-1185">Reference proteome</keyword>
<proteinExistence type="predicted"/>
<name>A0A9W5F257_9HYPH</name>
<evidence type="ECO:0000313" key="2">
    <source>
        <dbReference type="Proteomes" id="UP000191933"/>
    </source>
</evidence>
<comment type="caution">
    <text evidence="1">The sequence shown here is derived from an EMBL/GenBank/DDBJ whole genome shotgun (WGS) entry which is preliminary data.</text>
</comment>